<dbReference type="AlphaFoldDB" id="A0A2K8L5R1"/>
<evidence type="ECO:0000313" key="3">
    <source>
        <dbReference type="Proteomes" id="UP000231637"/>
    </source>
</evidence>
<dbReference type="Gene3D" id="3.40.50.720">
    <property type="entry name" value="NAD(P)-binding Rossmann-like Domain"/>
    <property type="match status" value="1"/>
</dbReference>
<sequence>METLLILGCGYVGEKLAVAAAAEGMRVIATTRNKHRADALAGIGIEAVIVPSPADLAATLLAEVDAVVDSIPLTRSEGGLYASQLNWLTQLAPGLTNTKWAGYLSTTGVYGDAGGAWVDEAYPCHPSSARGGERLKAEQCWLESGLPAEVFRLAGIYGPERNILGWLKEGGYKAVAWQPAHWSNRIHVDDIVAALMAAMHAPVMGRIVNLADDEPLPHSEYVTQLASLIGAPAPEILSPERGERELTPMALEFFRDNKRISNRLLHRELLPNLKYPSFRDAVSELMQHERLLFC</sequence>
<dbReference type="EMBL" id="CP018800">
    <property type="protein sequence ID" value="ATX82627.1"/>
    <property type="molecule type" value="Genomic_DNA"/>
</dbReference>
<dbReference type="InterPro" id="IPR036291">
    <property type="entry name" value="NAD(P)-bd_dom_sf"/>
</dbReference>
<dbReference type="Proteomes" id="UP000231637">
    <property type="component" value="Chromosome"/>
</dbReference>
<keyword evidence="3" id="KW-1185">Reference proteome</keyword>
<name>A0A2K8L5R1_9PROT</name>
<reference evidence="2 3" key="1">
    <citation type="submission" date="2016-12" db="EMBL/GenBank/DDBJ databases">
        <title>Isolation and genomic insights into novel planktonic Zetaproteobacteria from stratified waters of the Chesapeake Bay.</title>
        <authorList>
            <person name="McAllister S.M."/>
            <person name="Kato S."/>
            <person name="Chan C.S."/>
            <person name="Chiu B.K."/>
            <person name="Field E.K."/>
        </authorList>
    </citation>
    <scope>NUCLEOTIDE SEQUENCE [LARGE SCALE GENOMIC DNA]</scope>
    <source>
        <strain evidence="2 3">CP-8</strain>
    </source>
</reference>
<dbReference type="RefSeq" id="WP_198507434.1">
    <property type="nucleotide sequence ID" value="NZ_CP018800.1"/>
</dbReference>
<gene>
    <name evidence="2" type="ORF">Ga0123462_1780</name>
</gene>
<evidence type="ECO:0000256" key="1">
    <source>
        <dbReference type="ARBA" id="ARBA00023027"/>
    </source>
</evidence>
<dbReference type="PANTHER" id="PTHR43574">
    <property type="entry name" value="EPIMERASE-RELATED"/>
    <property type="match status" value="1"/>
</dbReference>
<proteinExistence type="predicted"/>
<dbReference type="CDD" id="cd05266">
    <property type="entry name" value="SDR_a4"/>
    <property type="match status" value="1"/>
</dbReference>
<dbReference type="SUPFAM" id="SSF51735">
    <property type="entry name" value="NAD(P)-binding Rossmann-fold domains"/>
    <property type="match status" value="1"/>
</dbReference>
<evidence type="ECO:0000313" key="2">
    <source>
        <dbReference type="EMBL" id="ATX82627.1"/>
    </source>
</evidence>
<accession>A0A2K8L5R1</accession>
<dbReference type="KEGG" id="mfn:Ga0123462_1780"/>
<organism evidence="2 3">
    <name type="scientific">Mariprofundus ferrinatatus</name>
    <dbReference type="NCBI Taxonomy" id="1921087"/>
    <lineage>
        <taxon>Bacteria</taxon>
        <taxon>Pseudomonadati</taxon>
        <taxon>Pseudomonadota</taxon>
        <taxon>Candidatius Mariprofundia</taxon>
        <taxon>Mariprofundales</taxon>
        <taxon>Mariprofundaceae</taxon>
        <taxon>Mariprofundus</taxon>
    </lineage>
</organism>
<keyword evidence="1" id="KW-0520">NAD</keyword>
<protein>
    <submittedName>
        <fullName evidence="2">Nucleoside-diphosphate-sugar epimerase</fullName>
    </submittedName>
</protein>